<organism evidence="3 4">
    <name type="scientific">Halobacterium litoreum</name>
    <dbReference type="NCBI Taxonomy" id="2039234"/>
    <lineage>
        <taxon>Archaea</taxon>
        <taxon>Methanobacteriati</taxon>
        <taxon>Methanobacteriota</taxon>
        <taxon>Stenosarchaea group</taxon>
        <taxon>Halobacteria</taxon>
        <taxon>Halobacteriales</taxon>
        <taxon>Halobacteriaceae</taxon>
        <taxon>Halobacterium</taxon>
    </lineage>
</organism>
<name>A0ABD5NE03_9EURY</name>
<dbReference type="InterPro" id="IPR017850">
    <property type="entry name" value="Alkaline_phosphatase_core_sf"/>
</dbReference>
<dbReference type="GeneID" id="69116656"/>
<dbReference type="SUPFAM" id="SSF53649">
    <property type="entry name" value="Alkaline phosphatase-like"/>
    <property type="match status" value="1"/>
</dbReference>
<dbReference type="RefSeq" id="WP_232571456.1">
    <property type="nucleotide sequence ID" value="NZ_CP089466.1"/>
</dbReference>
<comment type="similarity">
    <text evidence="1">Belongs to the sulfatase family.</text>
</comment>
<evidence type="ECO:0000256" key="1">
    <source>
        <dbReference type="ARBA" id="ARBA00008779"/>
    </source>
</evidence>
<sequence>MTDTPNLLVVCVDCLRDDFVRSDRTDTPFLDGLRERGMDCSNLYSTTTTTTPAMASLLTGTYNERNGVQSLRHGTLSPDVDPLAEVLGDAGYHTEAMVTGPLLPETGLDRGFDEYDHRAENADMFGDWRSEGLSRVESLPEPFAAFVHLWEIHEDVRVPSEFDSPEYGETPYGRALSALDREIEALVDAAPDDTVVAFLGDHGESVTFRNSPVRLLLKSARDALRYYGGVDTRNWAGKLNRRWADRGPDIADHYLENGHGENVYDFTTNVPFVLAGPGIESARVDAQLRQVDVFPTLLDALGVDARPENDVDGDPIRPGVADRPAYMRACGASLHGDKNWARAIRYDGAKYVEYPDRDWDSELYDLEADPRELQRIEDSALEAKLQRLMPERGRPLDEVEQLDIDDHLEDLGYL</sequence>
<protein>
    <submittedName>
        <fullName evidence="3">Sulfatase-like hydrolase/transferase</fullName>
    </submittedName>
</protein>
<evidence type="ECO:0000313" key="4">
    <source>
        <dbReference type="Proteomes" id="UP001595660"/>
    </source>
</evidence>
<evidence type="ECO:0000313" key="3">
    <source>
        <dbReference type="EMBL" id="MFC3477417.1"/>
    </source>
</evidence>
<dbReference type="PANTHER" id="PTHR42693">
    <property type="entry name" value="ARYLSULFATASE FAMILY MEMBER"/>
    <property type="match status" value="1"/>
</dbReference>
<feature type="domain" description="Sulfatase N-terminal" evidence="2">
    <location>
        <begin position="5"/>
        <end position="303"/>
    </location>
</feature>
<evidence type="ECO:0000259" key="2">
    <source>
        <dbReference type="Pfam" id="PF00884"/>
    </source>
</evidence>
<dbReference type="Proteomes" id="UP001595660">
    <property type="component" value="Unassembled WGS sequence"/>
</dbReference>
<accession>A0ABD5NE03</accession>
<dbReference type="Gene3D" id="3.40.720.10">
    <property type="entry name" value="Alkaline Phosphatase, subunit A"/>
    <property type="match status" value="2"/>
</dbReference>
<dbReference type="AlphaFoldDB" id="A0ABD5NE03"/>
<comment type="caution">
    <text evidence="3">The sequence shown here is derived from an EMBL/GenBank/DDBJ whole genome shotgun (WGS) entry which is preliminary data.</text>
</comment>
<proteinExistence type="inferred from homology"/>
<keyword evidence="4" id="KW-1185">Reference proteome</keyword>
<reference evidence="3 4" key="1">
    <citation type="journal article" date="2019" name="Int. J. Syst. Evol. Microbiol.">
        <title>The Global Catalogue of Microorganisms (GCM) 10K type strain sequencing project: providing services to taxonomists for standard genome sequencing and annotation.</title>
        <authorList>
            <consortium name="The Broad Institute Genomics Platform"/>
            <consortium name="The Broad Institute Genome Sequencing Center for Infectious Disease"/>
            <person name="Wu L."/>
            <person name="Ma J."/>
        </authorList>
    </citation>
    <scope>NUCLEOTIDE SEQUENCE [LARGE SCALE GENOMIC DNA]</scope>
    <source>
        <strain evidence="3 4">CGMCC 1.12562</strain>
    </source>
</reference>
<dbReference type="EMBL" id="JBHRWN010000002">
    <property type="protein sequence ID" value="MFC3477417.1"/>
    <property type="molecule type" value="Genomic_DNA"/>
</dbReference>
<gene>
    <name evidence="3" type="ORF">ACFOKC_06730</name>
</gene>
<dbReference type="InterPro" id="IPR050738">
    <property type="entry name" value="Sulfatase"/>
</dbReference>
<dbReference type="InterPro" id="IPR000917">
    <property type="entry name" value="Sulfatase_N"/>
</dbReference>
<dbReference type="Pfam" id="PF00884">
    <property type="entry name" value="Sulfatase"/>
    <property type="match status" value="1"/>
</dbReference>
<dbReference type="PANTHER" id="PTHR42693:SF33">
    <property type="entry name" value="ARYLSULFATASE"/>
    <property type="match status" value="1"/>
</dbReference>